<evidence type="ECO:0000313" key="2">
    <source>
        <dbReference type="Proteomes" id="UP000887577"/>
    </source>
</evidence>
<reference evidence="3" key="1">
    <citation type="submission" date="2022-11" db="UniProtKB">
        <authorList>
            <consortium name="WormBaseParasite"/>
        </authorList>
    </citation>
    <scope>IDENTIFICATION</scope>
</reference>
<organism evidence="2 3">
    <name type="scientific">Panagrolaimus superbus</name>
    <dbReference type="NCBI Taxonomy" id="310955"/>
    <lineage>
        <taxon>Eukaryota</taxon>
        <taxon>Metazoa</taxon>
        <taxon>Ecdysozoa</taxon>
        <taxon>Nematoda</taxon>
        <taxon>Chromadorea</taxon>
        <taxon>Rhabditida</taxon>
        <taxon>Tylenchina</taxon>
        <taxon>Panagrolaimomorpha</taxon>
        <taxon>Panagrolaimoidea</taxon>
        <taxon>Panagrolaimidae</taxon>
        <taxon>Panagrolaimus</taxon>
    </lineage>
</organism>
<dbReference type="AlphaFoldDB" id="A0A914YM14"/>
<sequence>MEDISHDIEIEDTQNARNKRGASFEAEEVLEREAEERATEFNGVQDQSNGAGAELEHNQEEVEKLTDEHEEESHHGDKSDVESLRSQHDAEYPSDHRSVASADEHLHEVDHADPSPRASEGHSPVHHDGNSEAEEHHREPSPVSQHDFEHQNLMSDIENVDPVQQDVETHHQEMKNLMIISTMITDMKAMTEIGHENYTE</sequence>
<evidence type="ECO:0000313" key="3">
    <source>
        <dbReference type="WBParaSite" id="PSU_v2.g20611.t1"/>
    </source>
</evidence>
<name>A0A914YM14_9BILA</name>
<accession>A0A914YM14</accession>
<evidence type="ECO:0000256" key="1">
    <source>
        <dbReference type="SAM" id="MobiDB-lite"/>
    </source>
</evidence>
<dbReference type="Proteomes" id="UP000887577">
    <property type="component" value="Unplaced"/>
</dbReference>
<feature type="region of interest" description="Disordered" evidence="1">
    <location>
        <begin position="1"/>
        <end position="146"/>
    </location>
</feature>
<protein>
    <submittedName>
        <fullName evidence="3">Uncharacterized protein</fullName>
    </submittedName>
</protein>
<proteinExistence type="predicted"/>
<feature type="compositionally biased region" description="Basic and acidic residues" evidence="1">
    <location>
        <begin position="29"/>
        <end position="39"/>
    </location>
</feature>
<keyword evidence="2" id="KW-1185">Reference proteome</keyword>
<feature type="compositionally biased region" description="Basic and acidic residues" evidence="1">
    <location>
        <begin position="54"/>
        <end position="146"/>
    </location>
</feature>
<dbReference type="WBParaSite" id="PSU_v2.g20611.t1">
    <property type="protein sequence ID" value="PSU_v2.g20611.t1"/>
    <property type="gene ID" value="PSU_v2.g20611"/>
</dbReference>